<evidence type="ECO:0000313" key="12">
    <source>
        <dbReference type="RefSeq" id="XP_015515108.1"/>
    </source>
</evidence>
<gene>
    <name evidence="12" type="primary">LOC107220857</name>
</gene>
<comment type="similarity">
    <text evidence="2">Belongs to the aminoglycoside phosphotransferase family.</text>
</comment>
<dbReference type="OrthoDB" id="9973935at2759"/>
<keyword evidence="11" id="KW-1185">Reference proteome</keyword>
<evidence type="ECO:0000256" key="7">
    <source>
        <dbReference type="ARBA" id="ARBA00037368"/>
    </source>
</evidence>
<dbReference type="GO" id="GO:0005737">
    <property type="term" value="C:cytoplasm"/>
    <property type="evidence" value="ECO:0007669"/>
    <property type="project" value="UniProtKB-SubCell"/>
</dbReference>
<organism evidence="12">
    <name type="scientific">Neodiprion lecontei</name>
    <name type="common">Redheaded pine sawfly</name>
    <dbReference type="NCBI Taxonomy" id="441921"/>
    <lineage>
        <taxon>Eukaryota</taxon>
        <taxon>Metazoa</taxon>
        <taxon>Ecdysozoa</taxon>
        <taxon>Arthropoda</taxon>
        <taxon>Hexapoda</taxon>
        <taxon>Insecta</taxon>
        <taxon>Pterygota</taxon>
        <taxon>Neoptera</taxon>
        <taxon>Endopterygota</taxon>
        <taxon>Hymenoptera</taxon>
        <taxon>Tenthredinoidea</taxon>
        <taxon>Diprionidae</taxon>
        <taxon>Diprioninae</taxon>
        <taxon>Neodiprion</taxon>
    </lineage>
</organism>
<evidence type="ECO:0000256" key="4">
    <source>
        <dbReference type="ARBA" id="ARBA00022679"/>
    </source>
</evidence>
<dbReference type="FunCoup" id="A0A6J0BMR3">
    <property type="interactions" value="165"/>
</dbReference>
<evidence type="ECO:0000313" key="11">
    <source>
        <dbReference type="Proteomes" id="UP000829291"/>
    </source>
</evidence>
<dbReference type="Pfam" id="PF01636">
    <property type="entry name" value="APH"/>
    <property type="match status" value="1"/>
</dbReference>
<dbReference type="SUPFAM" id="SSF56112">
    <property type="entry name" value="Protein kinase-like (PK-like)"/>
    <property type="match status" value="1"/>
</dbReference>
<dbReference type="GO" id="GO:0004672">
    <property type="term" value="F:protein kinase activity"/>
    <property type="evidence" value="ECO:0007669"/>
    <property type="project" value="InterPro"/>
</dbReference>
<evidence type="ECO:0000256" key="6">
    <source>
        <dbReference type="ARBA" id="ARBA00036820"/>
    </source>
</evidence>
<dbReference type="InterPro" id="IPR011009">
    <property type="entry name" value="Kinase-like_dom_sf"/>
</dbReference>
<dbReference type="FunFam" id="3.90.1200.10:FF:000007">
    <property type="entry name" value="hydroxylysine kinase isoform X1"/>
    <property type="match status" value="1"/>
</dbReference>
<dbReference type="GO" id="GO:0047992">
    <property type="term" value="F:hydroxylysine kinase activity"/>
    <property type="evidence" value="ECO:0007669"/>
    <property type="project" value="UniProtKB-EC"/>
</dbReference>
<dbReference type="GO" id="GO:0005524">
    <property type="term" value="F:ATP binding"/>
    <property type="evidence" value="ECO:0007669"/>
    <property type="project" value="InterPro"/>
</dbReference>
<feature type="domain" description="Protein kinase" evidence="10">
    <location>
        <begin position="59"/>
        <end position="358"/>
    </location>
</feature>
<dbReference type="InParanoid" id="A0A6J0BMR3"/>
<dbReference type="InterPro" id="IPR050249">
    <property type="entry name" value="Pseudomonas-type_ThrB"/>
</dbReference>
<dbReference type="PANTHER" id="PTHR21064">
    <property type="entry name" value="AMINOGLYCOSIDE PHOSPHOTRANSFERASE DOMAIN-CONTAINING PROTEIN-RELATED"/>
    <property type="match status" value="1"/>
</dbReference>
<dbReference type="KEGG" id="nlo:107220857"/>
<dbReference type="InterPro" id="IPR002575">
    <property type="entry name" value="Aminoglycoside_PTrfase"/>
</dbReference>
<dbReference type="PROSITE" id="PS50011">
    <property type="entry name" value="PROTEIN_KINASE_DOM"/>
    <property type="match status" value="1"/>
</dbReference>
<proteinExistence type="inferred from homology"/>
<dbReference type="Proteomes" id="UP000829291">
    <property type="component" value="Chromosome 7"/>
</dbReference>
<comment type="subcellular location">
    <subcellularLocation>
        <location evidence="1">Cytoplasm</location>
    </subcellularLocation>
</comment>
<evidence type="ECO:0000256" key="1">
    <source>
        <dbReference type="ARBA" id="ARBA00004496"/>
    </source>
</evidence>
<comment type="catalytic activity">
    <reaction evidence="6">
        <text>(5R)-5-hydroxy-L-lysine + GTP = (5R)-5-phosphooxy-L-lysine + GDP + H(+)</text>
        <dbReference type="Rhea" id="RHEA:19049"/>
        <dbReference type="ChEBI" id="CHEBI:15378"/>
        <dbReference type="ChEBI" id="CHEBI:37565"/>
        <dbReference type="ChEBI" id="CHEBI:57882"/>
        <dbReference type="ChEBI" id="CHEBI:58189"/>
        <dbReference type="ChEBI" id="CHEBI:58357"/>
        <dbReference type="EC" id="2.7.1.81"/>
    </reaction>
</comment>
<keyword evidence="5 12" id="KW-0418">Kinase</keyword>
<reference evidence="12" key="1">
    <citation type="submission" date="2025-08" db="UniProtKB">
        <authorList>
            <consortium name="RefSeq"/>
        </authorList>
    </citation>
    <scope>IDENTIFICATION</scope>
    <source>
        <tissue evidence="12">Thorax and Abdomen</tissue>
    </source>
</reference>
<protein>
    <recommendedName>
        <fullName evidence="9">Hydroxylysine kinase</fullName>
        <ecNumber evidence="8">2.7.1.81</ecNumber>
    </recommendedName>
</protein>
<sequence>MSALSGDEILQPGQLIRPKADSKTAADLVRRLYGLNAKLVSELNAYDDKNFHVLCEEEFENPGITGVERDGYVLKITNSLDSRKTGFVEGQTAMLDFLEENGIRAPKPVKNLENRYYSLELLGDGAEKHVVRLLTYIPGDILHRRADPPDELLADVGRFAAELDEALKKFHHPAYEQHRTLWMLNSVPRLRDFVHAVDDARRRRVVNEVVAKFEEEVTGGMEMLEKGIIHGDLNEQNILVDDEGKRVVAVIDIGDSQRSCLIFEIAIALCHMLLQADDISRGKHVLRGYQTVRRIPEIERNVLKTCVCGRLCQSLVLGAYSYMNDPGNEYLLCTQKRGWSLLEELWELSNDELLKLWE</sequence>
<name>A0A6J0BMR3_NEOLC</name>
<dbReference type="EC" id="2.7.1.81" evidence="8"/>
<dbReference type="FunFam" id="3.30.200.20:FF:000549">
    <property type="entry name" value="hydroxylysine kinase"/>
    <property type="match status" value="1"/>
</dbReference>
<dbReference type="RefSeq" id="XP_015515108.1">
    <property type="nucleotide sequence ID" value="XM_015659622.2"/>
</dbReference>
<dbReference type="Gene3D" id="3.90.1200.10">
    <property type="match status" value="1"/>
</dbReference>
<evidence type="ECO:0000256" key="5">
    <source>
        <dbReference type="ARBA" id="ARBA00022777"/>
    </source>
</evidence>
<evidence type="ECO:0000256" key="8">
    <source>
        <dbReference type="ARBA" id="ARBA00038873"/>
    </source>
</evidence>
<evidence type="ECO:0000259" key="10">
    <source>
        <dbReference type="PROSITE" id="PS50011"/>
    </source>
</evidence>
<evidence type="ECO:0000256" key="3">
    <source>
        <dbReference type="ARBA" id="ARBA00022490"/>
    </source>
</evidence>
<comment type="function">
    <text evidence="7">Catalyzes the GTP-dependent phosphorylation of 5-hydroxy-L-lysine.</text>
</comment>
<dbReference type="PANTHER" id="PTHR21064:SF1">
    <property type="entry name" value="HYDROXYLYSINE KINASE"/>
    <property type="match status" value="1"/>
</dbReference>
<accession>A0A6J0BMR3</accession>
<dbReference type="AlphaFoldDB" id="A0A6J0BMR3"/>
<evidence type="ECO:0000256" key="2">
    <source>
        <dbReference type="ARBA" id="ARBA00006219"/>
    </source>
</evidence>
<evidence type="ECO:0000256" key="9">
    <source>
        <dbReference type="ARBA" id="ARBA00040505"/>
    </source>
</evidence>
<keyword evidence="3" id="KW-0963">Cytoplasm</keyword>
<dbReference type="InterPro" id="IPR000719">
    <property type="entry name" value="Prot_kinase_dom"/>
</dbReference>
<keyword evidence="4" id="KW-0808">Transferase</keyword>
<dbReference type="GeneID" id="107220857"/>